<feature type="region of interest" description="Disordered" evidence="9">
    <location>
        <begin position="409"/>
        <end position="464"/>
    </location>
</feature>
<dbReference type="InterPro" id="IPR051833">
    <property type="entry name" value="TC-DDR_regulator"/>
</dbReference>
<evidence type="ECO:0000256" key="3">
    <source>
        <dbReference type="ARBA" id="ARBA00004496"/>
    </source>
</evidence>
<sequence length="1014" mass="105704">MTSLGDRSWGPRDKVLPTTTQASQTQRQIQATAEQIQLAQMIYDTNDADFEDKIKQVIEVTGKNQDECVVALHDCKEDIIKAINFLLEGSSDVTSWETVGRRRVPGKESSSTENKENREKRMDKEASRGRGEANRRDRGANHSREVKSEENGIDSGPGDRDSDRSGWGKGRGRGRGSARGGSCFSAQGMGTFNPADYNPASSKRQVETRGTGSWQNPLDDWAVEDWNEDLSETKVFTASSAPVTEHYATAVQSLDLASLLQKPNGELELDSTEPHPPQALGHSLVFTNSHHQPPSGGPALSYAHAALSSVLRDADGPKLSPSAAVQTLEQMKEEGPGPSQPPSSSAIGSAASHGQGASSSSSSFQSVAAQFSRNFGTQPEPSLVLSQLTHRQQDVGSCTKPSALAQLASPSIHVVPSTLESSKPRDSEGSSPSGRSDPLTTSVLESQVCSTQQRQPKIQKRKIPPASKIPVSAVEMPGLADISGLNVQFGALDFASEPALQEWIQPENGPNSSVPEAAPAAHAQNRHLRPPLSSGPVYSPPFTPGFEGSLPPVSCPAFTHSQDTDPSVVSNGCHGAKTSPAADSLPSTTTPKADSPSQAPSSGTAAPLVPTDSSVLPVRVPEALADHSSAMLNGSSSSCASSSVSNSSVDTPNCLSGSDPGAVSGWAMASGGLGLIGNRTAVPSMCRTAPLPPSSNKAPPNLTQGVPPLLPSQYIVGPGGLLPAYPQIYGYEDLHALQSRLPMDYYGMAFPSPAVPLSSREGNLPNSSYSGEVTKFGRADSPAPAPTMSTPLPTQPAPPPQNQPQNHNSQQTFLNPALPPGYSYPGIPYYPSMAGVPGTFQYSPTVFAPPASAKQQGVGLGGGPGPLQQHSYGSGYDNLTQGPPGTGEYNKGYNGLSQAQAKSSAAGSGKVVSVTSSSGATDSSASVYKTQGFHTGTTPPFSLPPALASSGPLNPGGGPGYAPAPFLHILPAHQQPQGHLVPQPLPQDSQGSQRTQSMSQATKATYGSSPYWGN</sequence>
<evidence type="ECO:0000313" key="11">
    <source>
        <dbReference type="Ensembl" id="ENSPKIP00000039839.1"/>
    </source>
</evidence>
<dbReference type="FunFam" id="1.10.8.10:FF:000004">
    <property type="entry name" value="ubiquitin-associated protein 2-like isoform X1"/>
    <property type="match status" value="1"/>
</dbReference>
<dbReference type="Gene3D" id="1.10.8.10">
    <property type="entry name" value="DNA helicase RuvA subunit, C-terminal domain"/>
    <property type="match status" value="1"/>
</dbReference>
<dbReference type="GO" id="GO:0005634">
    <property type="term" value="C:nucleus"/>
    <property type="evidence" value="ECO:0007669"/>
    <property type="project" value="UniProtKB-SubCell"/>
</dbReference>
<comment type="subcellular location">
    <subcellularLocation>
        <location evidence="2">Chromosome</location>
    </subcellularLocation>
    <subcellularLocation>
        <location evidence="3">Cytoplasm</location>
    </subcellularLocation>
    <subcellularLocation>
        <location evidence="1">Nucleus</location>
    </subcellularLocation>
</comment>
<dbReference type="GO" id="GO:0005694">
    <property type="term" value="C:chromosome"/>
    <property type="evidence" value="ECO:0007669"/>
    <property type="project" value="UniProtKB-SubCell"/>
</dbReference>
<feature type="compositionally biased region" description="Low complexity" evidence="9">
    <location>
        <begin position="803"/>
        <end position="812"/>
    </location>
</feature>
<evidence type="ECO:0000259" key="10">
    <source>
        <dbReference type="SMART" id="SM00165"/>
    </source>
</evidence>
<feature type="region of interest" description="Disordered" evidence="9">
    <location>
        <begin position="759"/>
        <end position="818"/>
    </location>
</feature>
<feature type="compositionally biased region" description="Polar residues" evidence="9">
    <location>
        <begin position="199"/>
        <end position="216"/>
    </location>
</feature>
<dbReference type="InterPro" id="IPR022166">
    <property type="entry name" value="UBAP2/Lig"/>
</dbReference>
<evidence type="ECO:0000256" key="7">
    <source>
        <dbReference type="ARBA" id="ARBA00022553"/>
    </source>
</evidence>
<dbReference type="InterPro" id="IPR009060">
    <property type="entry name" value="UBA-like_sf"/>
</dbReference>
<feature type="compositionally biased region" description="Polar residues" evidence="9">
    <location>
        <begin position="429"/>
        <end position="451"/>
    </location>
</feature>
<feature type="compositionally biased region" description="Basic and acidic residues" evidence="9">
    <location>
        <begin position="157"/>
        <end position="166"/>
    </location>
</feature>
<feature type="compositionally biased region" description="Low complexity" evidence="9">
    <location>
        <begin position="944"/>
        <end position="953"/>
    </location>
</feature>
<feature type="compositionally biased region" description="Polar residues" evidence="9">
    <location>
        <begin position="17"/>
        <end position="26"/>
    </location>
</feature>
<keyword evidence="5" id="KW-0488">Methylation</keyword>
<feature type="compositionally biased region" description="Low complexity" evidence="9">
    <location>
        <begin position="342"/>
        <end position="372"/>
    </location>
</feature>
<feature type="region of interest" description="Disordered" evidence="9">
    <location>
        <begin position="557"/>
        <end position="612"/>
    </location>
</feature>
<feature type="compositionally biased region" description="Polar residues" evidence="9">
    <location>
        <begin position="760"/>
        <end position="771"/>
    </location>
</feature>
<dbReference type="PANTHER" id="PTHR16308">
    <property type="entry name" value="UBIQUITIN ASSOCIATED PROTEIN 2-LIKE/LINGERER"/>
    <property type="match status" value="1"/>
</dbReference>
<evidence type="ECO:0000256" key="9">
    <source>
        <dbReference type="SAM" id="MobiDB-lite"/>
    </source>
</evidence>
<protein>
    <submittedName>
        <fullName evidence="11">Ubiquitin associated protein 2a</fullName>
    </submittedName>
</protein>
<evidence type="ECO:0000256" key="1">
    <source>
        <dbReference type="ARBA" id="ARBA00004123"/>
    </source>
</evidence>
<feature type="region of interest" description="Disordered" evidence="9">
    <location>
        <begin position="1"/>
        <end position="26"/>
    </location>
</feature>
<evidence type="ECO:0000256" key="5">
    <source>
        <dbReference type="ARBA" id="ARBA00022481"/>
    </source>
</evidence>
<dbReference type="Proteomes" id="UP000261540">
    <property type="component" value="Unplaced"/>
</dbReference>
<evidence type="ECO:0000256" key="2">
    <source>
        <dbReference type="ARBA" id="ARBA00004286"/>
    </source>
</evidence>
<dbReference type="Pfam" id="PF12478">
    <property type="entry name" value="UBAP2-Lig"/>
    <property type="match status" value="1"/>
</dbReference>
<feature type="region of interest" description="Disordered" evidence="9">
    <location>
        <begin position="313"/>
        <end position="378"/>
    </location>
</feature>
<proteinExistence type="predicted"/>
<feature type="compositionally biased region" description="Polar residues" evidence="9">
    <location>
        <begin position="559"/>
        <end position="570"/>
    </location>
</feature>
<dbReference type="AlphaFoldDB" id="A0A3B3TAP2"/>
<organism evidence="11 12">
    <name type="scientific">Paramormyrops kingsleyae</name>
    <dbReference type="NCBI Taxonomy" id="1676925"/>
    <lineage>
        <taxon>Eukaryota</taxon>
        <taxon>Metazoa</taxon>
        <taxon>Chordata</taxon>
        <taxon>Craniata</taxon>
        <taxon>Vertebrata</taxon>
        <taxon>Euteleostomi</taxon>
        <taxon>Actinopterygii</taxon>
        <taxon>Neopterygii</taxon>
        <taxon>Teleostei</taxon>
        <taxon>Osteoglossocephala</taxon>
        <taxon>Osteoglossomorpha</taxon>
        <taxon>Osteoglossiformes</taxon>
        <taxon>Mormyridae</taxon>
        <taxon>Paramormyrops</taxon>
    </lineage>
</organism>
<feature type="compositionally biased region" description="Basic and acidic residues" evidence="9">
    <location>
        <begin position="113"/>
        <end position="150"/>
    </location>
</feature>
<feature type="compositionally biased region" description="Polar residues" evidence="9">
    <location>
        <begin position="986"/>
        <end position="1008"/>
    </location>
</feature>
<dbReference type="GO" id="GO:0061484">
    <property type="term" value="P:hematopoietic stem cell homeostasis"/>
    <property type="evidence" value="ECO:0007669"/>
    <property type="project" value="UniProtKB-ARBA"/>
</dbReference>
<dbReference type="SUPFAM" id="SSF46934">
    <property type="entry name" value="UBA-like"/>
    <property type="match status" value="1"/>
</dbReference>
<dbReference type="GeneTree" id="ENSGT00390000003453"/>
<keyword evidence="7" id="KW-0597">Phosphoprotein</keyword>
<evidence type="ECO:0000313" key="12">
    <source>
        <dbReference type="Proteomes" id="UP000261540"/>
    </source>
</evidence>
<keyword evidence="12" id="KW-1185">Reference proteome</keyword>
<reference evidence="11" key="1">
    <citation type="submission" date="2025-08" db="UniProtKB">
        <authorList>
            <consortium name="Ensembl"/>
        </authorList>
    </citation>
    <scope>IDENTIFICATION</scope>
</reference>
<evidence type="ECO:0000256" key="4">
    <source>
        <dbReference type="ARBA" id="ARBA00022454"/>
    </source>
</evidence>
<keyword evidence="4" id="KW-0158">Chromosome</keyword>
<evidence type="ECO:0000256" key="6">
    <source>
        <dbReference type="ARBA" id="ARBA00022490"/>
    </source>
</evidence>
<accession>A0A3B3TAP2</accession>
<dbReference type="SMART" id="SM00165">
    <property type="entry name" value="UBA"/>
    <property type="match status" value="1"/>
</dbReference>
<reference evidence="11" key="2">
    <citation type="submission" date="2025-09" db="UniProtKB">
        <authorList>
            <consortium name="Ensembl"/>
        </authorList>
    </citation>
    <scope>IDENTIFICATION</scope>
</reference>
<dbReference type="STRING" id="1676925.ENSPKIP00000039839"/>
<feature type="region of interest" description="Disordered" evidence="9">
    <location>
        <begin position="936"/>
        <end position="1014"/>
    </location>
</feature>
<keyword evidence="6" id="KW-0963">Cytoplasm</keyword>
<dbReference type="PANTHER" id="PTHR16308:SF19">
    <property type="entry name" value="UBIQUITIN-ASSOCIATED PROTEIN 2"/>
    <property type="match status" value="1"/>
</dbReference>
<evidence type="ECO:0000256" key="8">
    <source>
        <dbReference type="ARBA" id="ARBA00023242"/>
    </source>
</evidence>
<feature type="domain" description="UBA" evidence="10">
    <location>
        <begin position="50"/>
        <end position="88"/>
    </location>
</feature>
<name>A0A3B3TAP2_9TELE</name>
<feature type="region of interest" description="Disordered" evidence="9">
    <location>
        <begin position="265"/>
        <end position="300"/>
    </location>
</feature>
<feature type="region of interest" description="Disordered" evidence="9">
    <location>
        <begin position="98"/>
        <end position="220"/>
    </location>
</feature>
<feature type="compositionally biased region" description="Pro residues" evidence="9">
    <location>
        <begin position="793"/>
        <end position="802"/>
    </location>
</feature>
<dbReference type="Ensembl" id="ENSPKIT00000020852.1">
    <property type="protein sequence ID" value="ENSPKIP00000039839.1"/>
    <property type="gene ID" value="ENSPKIG00000017018.1"/>
</dbReference>
<dbReference type="InterPro" id="IPR015940">
    <property type="entry name" value="UBA"/>
</dbReference>
<feature type="compositionally biased region" description="Polar residues" evidence="9">
    <location>
        <begin position="585"/>
        <end position="604"/>
    </location>
</feature>
<dbReference type="CDD" id="cd14277">
    <property type="entry name" value="UBA_UBP2_like"/>
    <property type="match status" value="1"/>
</dbReference>
<dbReference type="GO" id="GO:0005737">
    <property type="term" value="C:cytoplasm"/>
    <property type="evidence" value="ECO:0007669"/>
    <property type="project" value="UniProtKB-SubCell"/>
</dbReference>
<keyword evidence="8" id="KW-0539">Nucleus</keyword>
<feature type="region of interest" description="Disordered" evidence="9">
    <location>
        <begin position="504"/>
        <end position="545"/>
    </location>
</feature>